<dbReference type="SUPFAM" id="SSF52047">
    <property type="entry name" value="RNI-like"/>
    <property type="match status" value="1"/>
</dbReference>
<comment type="caution">
    <text evidence="1">The sequence shown here is derived from an EMBL/GenBank/DDBJ whole genome shotgun (WGS) entry which is preliminary data.</text>
</comment>
<name>A0A2P6QX40_ROSCH</name>
<evidence type="ECO:0000313" key="2">
    <source>
        <dbReference type="Proteomes" id="UP000238479"/>
    </source>
</evidence>
<dbReference type="OMA" id="DCHELTC"/>
<evidence type="ECO:0000313" key="1">
    <source>
        <dbReference type="EMBL" id="PRQ38709.1"/>
    </source>
</evidence>
<gene>
    <name evidence="1" type="ORF">RchiOBHm_Chr4g0417001</name>
</gene>
<accession>A0A2P6QX40</accession>
<sequence length="162" mass="18590">MKKLKCVGAEFYGTRTTLFPALKTYYFLGCQELIEWMEAPRISGEVVVFPCLEELELRYCPKLRNAPSRFPRLKRLWIDEMDNNFSIENISTQLTSLTNLYIDHVKGLTCLPEGMLNNNKSLTYLQIVNCDELTCIALDVSDTLHCLEKLKITRCIALDLSG</sequence>
<dbReference type="STRING" id="74649.A0A2P6QX40"/>
<protein>
    <submittedName>
        <fullName evidence="1">Putative leucine-rich repeat domain, L domain-containing protein</fullName>
    </submittedName>
</protein>
<dbReference type="AlphaFoldDB" id="A0A2P6QX40"/>
<keyword evidence="2" id="KW-1185">Reference proteome</keyword>
<dbReference type="InterPro" id="IPR032675">
    <property type="entry name" value="LRR_dom_sf"/>
</dbReference>
<organism evidence="1 2">
    <name type="scientific">Rosa chinensis</name>
    <name type="common">China rose</name>
    <dbReference type="NCBI Taxonomy" id="74649"/>
    <lineage>
        <taxon>Eukaryota</taxon>
        <taxon>Viridiplantae</taxon>
        <taxon>Streptophyta</taxon>
        <taxon>Embryophyta</taxon>
        <taxon>Tracheophyta</taxon>
        <taxon>Spermatophyta</taxon>
        <taxon>Magnoliopsida</taxon>
        <taxon>eudicotyledons</taxon>
        <taxon>Gunneridae</taxon>
        <taxon>Pentapetalae</taxon>
        <taxon>rosids</taxon>
        <taxon>fabids</taxon>
        <taxon>Rosales</taxon>
        <taxon>Rosaceae</taxon>
        <taxon>Rosoideae</taxon>
        <taxon>Rosoideae incertae sedis</taxon>
        <taxon>Rosa</taxon>
    </lineage>
</organism>
<dbReference type="Gramene" id="PRQ38709">
    <property type="protein sequence ID" value="PRQ38709"/>
    <property type="gene ID" value="RchiOBHm_Chr4g0417001"/>
</dbReference>
<dbReference type="EMBL" id="PDCK01000042">
    <property type="protein sequence ID" value="PRQ38709.1"/>
    <property type="molecule type" value="Genomic_DNA"/>
</dbReference>
<dbReference type="Gene3D" id="3.80.10.10">
    <property type="entry name" value="Ribonuclease Inhibitor"/>
    <property type="match status" value="1"/>
</dbReference>
<proteinExistence type="predicted"/>
<reference evidence="1 2" key="1">
    <citation type="journal article" date="2018" name="Nat. Genet.">
        <title>The Rosa genome provides new insights in the design of modern roses.</title>
        <authorList>
            <person name="Bendahmane M."/>
        </authorList>
    </citation>
    <scope>NUCLEOTIDE SEQUENCE [LARGE SCALE GENOMIC DNA]</scope>
    <source>
        <strain evidence="2">cv. Old Blush</strain>
    </source>
</reference>
<dbReference type="Proteomes" id="UP000238479">
    <property type="component" value="Chromosome 4"/>
</dbReference>